<dbReference type="InterPro" id="IPR036249">
    <property type="entry name" value="Thioredoxin-like_sf"/>
</dbReference>
<dbReference type="PANTHER" id="PTHR42852">
    <property type="entry name" value="THIOL:DISULFIDE INTERCHANGE PROTEIN DSBE"/>
    <property type="match status" value="1"/>
</dbReference>
<dbReference type="AlphaFoldDB" id="A0A1G9EA52"/>
<feature type="chain" id="PRO_5011478463" evidence="1">
    <location>
        <begin position="22"/>
        <end position="166"/>
    </location>
</feature>
<dbReference type="Pfam" id="PF00578">
    <property type="entry name" value="AhpC-TSA"/>
    <property type="match status" value="1"/>
</dbReference>
<dbReference type="EMBL" id="FNFO01000003">
    <property type="protein sequence ID" value="SDK73049.1"/>
    <property type="molecule type" value="Genomic_DNA"/>
</dbReference>
<dbReference type="InterPro" id="IPR050553">
    <property type="entry name" value="Thioredoxin_ResA/DsbE_sf"/>
</dbReference>
<sequence>MHMLLFVLSWWWLSTTTPVSAHPPAAPAPRIIKFAELERVLQQQEDTLYVVNFWATWCGPCIKELPDFEAAARKYADQNVKFLLVSLDFANQFEKKVIPFVEKRKLSSEIVLLDEPDYNTWIDSVEPSWQGSIPATLIFNKKDDIRLFKEGMLQPGELETLIEQAL</sequence>
<protein>
    <submittedName>
        <fullName evidence="3">AhpC/TSA family protein</fullName>
    </submittedName>
</protein>
<dbReference type="Gene3D" id="3.40.30.10">
    <property type="entry name" value="Glutaredoxin"/>
    <property type="match status" value="1"/>
</dbReference>
<evidence type="ECO:0000259" key="2">
    <source>
        <dbReference type="PROSITE" id="PS51352"/>
    </source>
</evidence>
<dbReference type="STRING" id="1075417.SAMN05421823_103400"/>
<organism evidence="3 4">
    <name type="scientific">Catalinimonas alkaloidigena</name>
    <dbReference type="NCBI Taxonomy" id="1075417"/>
    <lineage>
        <taxon>Bacteria</taxon>
        <taxon>Pseudomonadati</taxon>
        <taxon>Bacteroidota</taxon>
        <taxon>Cytophagia</taxon>
        <taxon>Cytophagales</taxon>
        <taxon>Catalimonadaceae</taxon>
        <taxon>Catalinimonas</taxon>
    </lineage>
</organism>
<feature type="domain" description="Thioredoxin" evidence="2">
    <location>
        <begin position="17"/>
        <end position="166"/>
    </location>
</feature>
<dbReference type="SUPFAM" id="SSF52833">
    <property type="entry name" value="Thioredoxin-like"/>
    <property type="match status" value="1"/>
</dbReference>
<dbReference type="InterPro" id="IPR013766">
    <property type="entry name" value="Thioredoxin_domain"/>
</dbReference>
<evidence type="ECO:0000313" key="3">
    <source>
        <dbReference type="EMBL" id="SDK73049.1"/>
    </source>
</evidence>
<accession>A0A1G9EA52</accession>
<proteinExistence type="predicted"/>
<dbReference type="PANTHER" id="PTHR42852:SF13">
    <property type="entry name" value="PROTEIN DIPZ"/>
    <property type="match status" value="1"/>
</dbReference>
<dbReference type="GO" id="GO:0016491">
    <property type="term" value="F:oxidoreductase activity"/>
    <property type="evidence" value="ECO:0007669"/>
    <property type="project" value="InterPro"/>
</dbReference>
<gene>
    <name evidence="3" type="ORF">SAMN05421823_103400</name>
</gene>
<dbReference type="GO" id="GO:0016209">
    <property type="term" value="F:antioxidant activity"/>
    <property type="evidence" value="ECO:0007669"/>
    <property type="project" value="InterPro"/>
</dbReference>
<dbReference type="CDD" id="cd02966">
    <property type="entry name" value="TlpA_like_family"/>
    <property type="match status" value="1"/>
</dbReference>
<reference evidence="3 4" key="1">
    <citation type="submission" date="2016-10" db="EMBL/GenBank/DDBJ databases">
        <authorList>
            <person name="de Groot N.N."/>
        </authorList>
    </citation>
    <scope>NUCLEOTIDE SEQUENCE [LARGE SCALE GENOMIC DNA]</scope>
    <source>
        <strain evidence="3 4">DSM 25186</strain>
    </source>
</reference>
<dbReference type="InterPro" id="IPR000866">
    <property type="entry name" value="AhpC/TSA"/>
</dbReference>
<evidence type="ECO:0000313" key="4">
    <source>
        <dbReference type="Proteomes" id="UP000198510"/>
    </source>
</evidence>
<dbReference type="Proteomes" id="UP000198510">
    <property type="component" value="Unassembled WGS sequence"/>
</dbReference>
<dbReference type="PROSITE" id="PS51352">
    <property type="entry name" value="THIOREDOXIN_2"/>
    <property type="match status" value="1"/>
</dbReference>
<evidence type="ECO:0000256" key="1">
    <source>
        <dbReference type="SAM" id="SignalP"/>
    </source>
</evidence>
<feature type="signal peptide" evidence="1">
    <location>
        <begin position="1"/>
        <end position="21"/>
    </location>
</feature>
<name>A0A1G9EA52_9BACT</name>
<keyword evidence="4" id="KW-1185">Reference proteome</keyword>
<keyword evidence="1" id="KW-0732">Signal</keyword>